<keyword evidence="2" id="KW-0862">Zinc</keyword>
<feature type="compositionally biased region" description="Low complexity" evidence="3">
    <location>
        <begin position="956"/>
        <end position="965"/>
    </location>
</feature>
<keyword evidence="6" id="KW-1185">Reference proteome</keyword>
<dbReference type="InterPro" id="IPR000571">
    <property type="entry name" value="Znf_CCCH"/>
</dbReference>
<dbReference type="SUPFAM" id="SSF109905">
    <property type="entry name" value="Surp module (SWAP domain)"/>
    <property type="match status" value="1"/>
</dbReference>
<keyword evidence="2" id="KW-0479">Metal-binding</keyword>
<dbReference type="PROSITE" id="PS50128">
    <property type="entry name" value="SURP"/>
    <property type="match status" value="1"/>
</dbReference>
<reference evidence="7 8" key="1">
    <citation type="submission" date="2025-04" db="UniProtKB">
        <authorList>
            <consortium name="RefSeq"/>
        </authorList>
    </citation>
    <scope>IDENTIFICATION</scope>
</reference>
<feature type="compositionally biased region" description="Basic residues" evidence="3">
    <location>
        <begin position="691"/>
        <end position="705"/>
    </location>
</feature>
<feature type="compositionally biased region" description="Pro residues" evidence="3">
    <location>
        <begin position="166"/>
        <end position="175"/>
    </location>
</feature>
<evidence type="ECO:0000259" key="4">
    <source>
        <dbReference type="PROSITE" id="PS50103"/>
    </source>
</evidence>
<proteinExistence type="predicted"/>
<feature type="region of interest" description="Disordered" evidence="3">
    <location>
        <begin position="866"/>
        <end position="965"/>
    </location>
</feature>
<accession>A0AB40CLD4</accession>
<evidence type="ECO:0000313" key="8">
    <source>
        <dbReference type="RefSeq" id="XP_039140888.1"/>
    </source>
</evidence>
<feature type="compositionally biased region" description="Pro residues" evidence="3">
    <location>
        <begin position="200"/>
        <end position="223"/>
    </location>
</feature>
<feature type="compositionally biased region" description="Basic and acidic residues" evidence="3">
    <location>
        <begin position="741"/>
        <end position="760"/>
    </location>
</feature>
<dbReference type="Pfam" id="PF01805">
    <property type="entry name" value="Surp"/>
    <property type="match status" value="1"/>
</dbReference>
<feature type="compositionally biased region" description="Polar residues" evidence="3">
    <location>
        <begin position="921"/>
        <end position="936"/>
    </location>
</feature>
<dbReference type="PROSITE" id="PS50103">
    <property type="entry name" value="ZF_C3H1"/>
    <property type="match status" value="1"/>
</dbReference>
<feature type="region of interest" description="Disordered" evidence="3">
    <location>
        <begin position="1121"/>
        <end position="1143"/>
    </location>
</feature>
<organism evidence="6 7">
    <name type="scientific">Dioscorea cayennensis subsp. rotundata</name>
    <name type="common">White Guinea yam</name>
    <name type="synonym">Dioscorea rotundata</name>
    <dbReference type="NCBI Taxonomy" id="55577"/>
    <lineage>
        <taxon>Eukaryota</taxon>
        <taxon>Viridiplantae</taxon>
        <taxon>Streptophyta</taxon>
        <taxon>Embryophyta</taxon>
        <taxon>Tracheophyta</taxon>
        <taxon>Spermatophyta</taxon>
        <taxon>Magnoliopsida</taxon>
        <taxon>Liliopsida</taxon>
        <taxon>Dioscoreales</taxon>
        <taxon>Dioscoreaceae</taxon>
        <taxon>Dioscorea</taxon>
    </lineage>
</organism>
<gene>
    <name evidence="7 8" type="primary">LOC120278046</name>
</gene>
<feature type="compositionally biased region" description="Basic and acidic residues" evidence="3">
    <location>
        <begin position="892"/>
        <end position="907"/>
    </location>
</feature>
<feature type="region of interest" description="Disordered" evidence="3">
    <location>
        <begin position="736"/>
        <end position="777"/>
    </location>
</feature>
<dbReference type="InterPro" id="IPR000061">
    <property type="entry name" value="Surp"/>
</dbReference>
<evidence type="ECO:0000256" key="2">
    <source>
        <dbReference type="PROSITE-ProRule" id="PRU00723"/>
    </source>
</evidence>
<protein>
    <submittedName>
        <fullName evidence="7 8">Uncharacterized protein LOC120278046</fullName>
    </submittedName>
</protein>
<evidence type="ECO:0000313" key="7">
    <source>
        <dbReference type="RefSeq" id="XP_039140880.1"/>
    </source>
</evidence>
<dbReference type="SMART" id="SM00648">
    <property type="entry name" value="SWAP"/>
    <property type="match status" value="1"/>
</dbReference>
<dbReference type="PANTHER" id="PTHR36886">
    <property type="entry name" value="PROTEIN FRIGIDA-ESSENTIAL 1"/>
    <property type="match status" value="1"/>
</dbReference>
<evidence type="ECO:0000256" key="3">
    <source>
        <dbReference type="SAM" id="MobiDB-lite"/>
    </source>
</evidence>
<evidence type="ECO:0000256" key="1">
    <source>
        <dbReference type="ARBA" id="ARBA00022664"/>
    </source>
</evidence>
<dbReference type="PRINTS" id="PR01217">
    <property type="entry name" value="PRICHEXTENSN"/>
</dbReference>
<feature type="compositionally biased region" description="Basic residues" evidence="3">
    <location>
        <begin position="662"/>
        <end position="675"/>
    </location>
</feature>
<keyword evidence="1" id="KW-0507">mRNA processing</keyword>
<dbReference type="InterPro" id="IPR035967">
    <property type="entry name" value="SWAP/Surp_sf"/>
</dbReference>
<feature type="zinc finger region" description="C3H1-type" evidence="2">
    <location>
        <begin position="714"/>
        <end position="741"/>
    </location>
</feature>
<feature type="compositionally biased region" description="Polar residues" evidence="3">
    <location>
        <begin position="179"/>
        <end position="190"/>
    </location>
</feature>
<feature type="region of interest" description="Disordered" evidence="3">
    <location>
        <begin position="132"/>
        <end position="229"/>
    </location>
</feature>
<name>A0AB40CLD4_DIOCR</name>
<feature type="domain" description="SURP motif" evidence="5">
    <location>
        <begin position="296"/>
        <end position="344"/>
    </location>
</feature>
<dbReference type="GeneID" id="120278046"/>
<evidence type="ECO:0000259" key="5">
    <source>
        <dbReference type="PROSITE" id="PS50128"/>
    </source>
</evidence>
<feature type="region of interest" description="Disordered" evidence="3">
    <location>
        <begin position="567"/>
        <end position="718"/>
    </location>
</feature>
<feature type="compositionally biased region" description="Polar residues" evidence="3">
    <location>
        <begin position="868"/>
        <end position="891"/>
    </location>
</feature>
<keyword evidence="2" id="KW-0863">Zinc-finger</keyword>
<evidence type="ECO:0000313" key="6">
    <source>
        <dbReference type="Proteomes" id="UP001515500"/>
    </source>
</evidence>
<feature type="compositionally biased region" description="Pro residues" evidence="3">
    <location>
        <begin position="11"/>
        <end position="63"/>
    </location>
</feature>
<feature type="compositionally biased region" description="Polar residues" evidence="3">
    <location>
        <begin position="761"/>
        <end position="776"/>
    </location>
</feature>
<dbReference type="GO" id="GO:0003723">
    <property type="term" value="F:RNA binding"/>
    <property type="evidence" value="ECO:0007669"/>
    <property type="project" value="InterPro"/>
</dbReference>
<dbReference type="InterPro" id="IPR052650">
    <property type="entry name" value="Zinc_finger_CCCH"/>
</dbReference>
<dbReference type="GO" id="GO:0006397">
    <property type="term" value="P:mRNA processing"/>
    <property type="evidence" value="ECO:0007669"/>
    <property type="project" value="UniProtKB-KW"/>
</dbReference>
<dbReference type="GO" id="GO:0008270">
    <property type="term" value="F:zinc ion binding"/>
    <property type="evidence" value="ECO:0007669"/>
    <property type="project" value="UniProtKB-KW"/>
</dbReference>
<feature type="region of interest" description="Disordered" evidence="3">
    <location>
        <begin position="977"/>
        <end position="1064"/>
    </location>
</feature>
<feature type="compositionally biased region" description="Low complexity" evidence="3">
    <location>
        <begin position="567"/>
        <end position="581"/>
    </location>
</feature>
<dbReference type="Gene3D" id="1.10.10.790">
    <property type="entry name" value="Surp module"/>
    <property type="match status" value="1"/>
</dbReference>
<feature type="compositionally biased region" description="Polar residues" evidence="3">
    <location>
        <begin position="541"/>
        <end position="553"/>
    </location>
</feature>
<feature type="region of interest" description="Disordered" evidence="3">
    <location>
        <begin position="1"/>
        <end position="64"/>
    </location>
</feature>
<feature type="region of interest" description="Disordered" evidence="3">
    <location>
        <begin position="519"/>
        <end position="553"/>
    </location>
</feature>
<dbReference type="RefSeq" id="XP_039140880.1">
    <property type="nucleotide sequence ID" value="XM_039284946.1"/>
</dbReference>
<feature type="compositionally biased region" description="Basic and acidic residues" evidence="3">
    <location>
        <begin position="626"/>
        <end position="660"/>
    </location>
</feature>
<dbReference type="PANTHER" id="PTHR36886:SF7">
    <property type="entry name" value="EXPRESSED PROTEIN"/>
    <property type="match status" value="1"/>
</dbReference>
<feature type="domain" description="C3H1-type" evidence="4">
    <location>
        <begin position="714"/>
        <end position="741"/>
    </location>
</feature>
<sequence length="1564" mass="170480">MYGQGNFTFRPAPPAPLPPYPQVSPVPGAPFHQAPPAPATAPPPPLIHQSLPCPPPPQAPIGPLPVAYQHSLLAPQPTHLSTSLPVNMSQHHMNPPQIIHGHTPIVPPFPHVSSSYPPTMPNQNVHYAMQPMTSSRVPPPPLASSQGQILYRPPQLPSPGIQHLSTPPPPLPPNFGPVTHSNLTFFSQNPVGDAHAPSSLLPPPPPPPSSPPPLPPSPPPPSSPRANVLPIVSEPLPKASPEKPLQCDVGDGLLESACLTDDKSKVEKRLSLVGEEASGSFPSTPPRPADAETVKIIDVLCQFIAKVGPSFEIEAREKEANNPRFSFLFGGEPGSAAAIGHEYFQWMKRKYCTRPSNEQVSASFSDNSFNKGAILPADSDMDMEDDVSQPEVDQKLGRLNKASARESVAAGSVVPIGDESNSAPKCAREGLKQEIAIPNNPSCSGTSLVLQRDQDEDNSPFIEDLSPVRMAPYTAECGRLVTGESNQVLDVSPAEAAGKMGEVQRFHIEDGSSFKLIQGYASEESSEEDERKHPADVTLARVSSTNEVGISGSHQVLAKESVYCKNSFQQSSSSGSMHNSSPDPRSAIIQGFSGQDEKYAPERTGIVNPPQKNDNNAGDSLGQKPESAKVVKKDDFPLEVDEFGRLVRKAESDTDSDGKQYGKVRGKRRRQKRSRSPQENRWRQRSCSPRRGNKRRRSRRSRSRSKSPSTRQEKAQPRECFNYIRGRCFRGGSCRFSHSGSVRDRSRQQEFGDRPQETADHNASNDGSYSESSNQIKLPVRKLDADKWISAPGEEAKDAESCQERSLAGIKSVRDEAMGDGLRQTLVTVDEPRSACVPEQRSHEPCVLQELQERNAYSIEEAKKIQPAVQSSQPQQYDCLPIQSSPAGNNRSLHDETPEPDSSDVRASHHSQAGSACGKTIESQTAQSCPNQSSMDQLHPIQPQPPQDLTPSRFLASSVPLPSQQSLSAHAELPKLHHLNDPSAPFSTHHSENLMPPATSSDSHYVSNDKFTSLRPPMPSDYHSHRGPVNSAWSNVTPLPPPPPPPSHVHGLPPRPSLPAGGYSSQMQPHIFPPANEFSTTSTVKSNSPGEVIHPQGTDHHQSFHSAGSSHYLPPVDDAWGRPSTVGLQQNQPPNREEQFSHHGAPEVSLDAQGDPRIGLQSFPPEDRGTFSGLGLTSSTSFPPVNIIQPQPRIFFGDHGPPVFSREEFLNPVRSSLYSHYPAEHNENHPSNADFHPKLDPSFQRFPSVFHEKILPPHLHDPLMPKISRSTHYNPFASTFDQPHTSLKIGSSVSMQERDAAYKTRYDLSFSSGHFLAGELGSRMTATLGDSSIHTYKQETSVELLSSVQKQSVKDPAAGDPYDPLSDSIEPSSTMFRVSNHAHEQNSVIDNLSSLPRVANMEEDGRQNAGLAPMHKLDVDELGEVATEAEGGAVENGSPQPGYDRDWSSGFPTGAQNAAAGEIEIDQIQSPGTSKKSKDSRSMKLFKVTLADFVKEVLKPSWRQGNMSKEAFKTIVKKTVDKVSGAMAGHQIPKSQAKINHYIESSRKKLTKLVMGYVEKYVKA</sequence>
<feature type="compositionally biased region" description="Pro residues" evidence="3">
    <location>
        <begin position="1038"/>
        <end position="1057"/>
    </location>
</feature>
<dbReference type="Proteomes" id="UP001515500">
    <property type="component" value="Chromosome 2"/>
</dbReference>
<dbReference type="RefSeq" id="XP_039140888.1">
    <property type="nucleotide sequence ID" value="XM_039284954.1"/>
</dbReference>
<feature type="compositionally biased region" description="Polar residues" evidence="3">
    <location>
        <begin position="998"/>
        <end position="1011"/>
    </location>
</feature>